<dbReference type="AlphaFoldDB" id="A0A1V9XJ75"/>
<dbReference type="PANTHER" id="PTHR43313:SF36">
    <property type="entry name" value="D-BETA-HYDROXYBUTYRATE DEHYDROGENASE, MITOCHONDRIAL"/>
    <property type="match status" value="1"/>
</dbReference>
<dbReference type="SUPFAM" id="SSF51735">
    <property type="entry name" value="NAD(P)-binding Rossmann-fold domains"/>
    <property type="match status" value="1"/>
</dbReference>
<dbReference type="GO" id="GO:0008202">
    <property type="term" value="P:steroid metabolic process"/>
    <property type="evidence" value="ECO:0007669"/>
    <property type="project" value="TreeGrafter"/>
</dbReference>
<dbReference type="InterPro" id="IPR002347">
    <property type="entry name" value="SDR_fam"/>
</dbReference>
<dbReference type="GO" id="GO:0016491">
    <property type="term" value="F:oxidoreductase activity"/>
    <property type="evidence" value="ECO:0007669"/>
    <property type="project" value="TreeGrafter"/>
</dbReference>
<sequence length="79" mass="8435">QLQAVFITGCDSGFGYGLTRRLDKLGYRVFAGCLFPEGEGASKLKAESSSEVTIVPLDVTSDDSVVAAFETISDSLKNR</sequence>
<proteinExistence type="predicted"/>
<dbReference type="OrthoDB" id="6422490at2759"/>
<dbReference type="InParanoid" id="A0A1V9XJ75"/>
<protein>
    <submittedName>
        <fullName evidence="1">D-beta-hydroxybutyrate dehydrogenase</fullName>
    </submittedName>
</protein>
<organism evidence="1 2">
    <name type="scientific">Tropilaelaps mercedesae</name>
    <dbReference type="NCBI Taxonomy" id="418985"/>
    <lineage>
        <taxon>Eukaryota</taxon>
        <taxon>Metazoa</taxon>
        <taxon>Ecdysozoa</taxon>
        <taxon>Arthropoda</taxon>
        <taxon>Chelicerata</taxon>
        <taxon>Arachnida</taxon>
        <taxon>Acari</taxon>
        <taxon>Parasitiformes</taxon>
        <taxon>Mesostigmata</taxon>
        <taxon>Gamasina</taxon>
        <taxon>Dermanyssoidea</taxon>
        <taxon>Laelapidae</taxon>
        <taxon>Tropilaelaps</taxon>
    </lineage>
</organism>
<feature type="non-terminal residue" evidence="1">
    <location>
        <position position="1"/>
    </location>
</feature>
<evidence type="ECO:0000313" key="2">
    <source>
        <dbReference type="Proteomes" id="UP000192247"/>
    </source>
</evidence>
<dbReference type="Proteomes" id="UP000192247">
    <property type="component" value="Unassembled WGS sequence"/>
</dbReference>
<dbReference type="PANTHER" id="PTHR43313">
    <property type="entry name" value="SHORT-CHAIN DEHYDROGENASE/REDUCTASE FAMILY 9C"/>
    <property type="match status" value="1"/>
</dbReference>
<evidence type="ECO:0000313" key="1">
    <source>
        <dbReference type="EMBL" id="OQR73506.1"/>
    </source>
</evidence>
<dbReference type="Gene3D" id="3.40.50.720">
    <property type="entry name" value="NAD(P)-binding Rossmann-like Domain"/>
    <property type="match status" value="1"/>
</dbReference>
<name>A0A1V9XJ75_9ACAR</name>
<keyword evidence="2" id="KW-1185">Reference proteome</keyword>
<accession>A0A1V9XJ75</accession>
<dbReference type="EMBL" id="MNPL01009844">
    <property type="protein sequence ID" value="OQR73506.1"/>
    <property type="molecule type" value="Genomic_DNA"/>
</dbReference>
<feature type="non-terminal residue" evidence="1">
    <location>
        <position position="79"/>
    </location>
</feature>
<dbReference type="Pfam" id="PF00106">
    <property type="entry name" value="adh_short"/>
    <property type="match status" value="1"/>
</dbReference>
<dbReference type="STRING" id="418985.A0A1V9XJ75"/>
<reference evidence="1 2" key="1">
    <citation type="journal article" date="2017" name="Gigascience">
        <title>Draft genome of the honey bee ectoparasitic mite, Tropilaelaps mercedesae, is shaped by the parasitic life history.</title>
        <authorList>
            <person name="Dong X."/>
            <person name="Armstrong S.D."/>
            <person name="Xia D."/>
            <person name="Makepeace B.L."/>
            <person name="Darby A.C."/>
            <person name="Kadowaki T."/>
        </authorList>
    </citation>
    <scope>NUCLEOTIDE SEQUENCE [LARGE SCALE GENOMIC DNA]</scope>
    <source>
        <strain evidence="1">Wuxi-XJTLU</strain>
    </source>
</reference>
<comment type="caution">
    <text evidence="1">The sequence shown here is derived from an EMBL/GenBank/DDBJ whole genome shotgun (WGS) entry which is preliminary data.</text>
</comment>
<dbReference type="InterPro" id="IPR036291">
    <property type="entry name" value="NAD(P)-bd_dom_sf"/>
</dbReference>
<gene>
    <name evidence="1" type="ORF">BIW11_09690</name>
</gene>